<dbReference type="AlphaFoldDB" id="A0A9W4UJK9"/>
<sequence>MPLPRAVDLVYQSYRWLYLLSGRCRLTRQGHLLKITRNGRSFRNLRLEPLVHPISNPLSPASSFRPCVSITPSHSTLGLKGPVSSWGQ</sequence>
<dbReference type="Proteomes" id="UP001152607">
    <property type="component" value="Unassembled WGS sequence"/>
</dbReference>
<protein>
    <submittedName>
        <fullName evidence="1">Uncharacterized protein</fullName>
    </submittedName>
</protein>
<organism evidence="1 2">
    <name type="scientific">Periconia digitata</name>
    <dbReference type="NCBI Taxonomy" id="1303443"/>
    <lineage>
        <taxon>Eukaryota</taxon>
        <taxon>Fungi</taxon>
        <taxon>Dikarya</taxon>
        <taxon>Ascomycota</taxon>
        <taxon>Pezizomycotina</taxon>
        <taxon>Dothideomycetes</taxon>
        <taxon>Pleosporomycetidae</taxon>
        <taxon>Pleosporales</taxon>
        <taxon>Massarineae</taxon>
        <taxon>Periconiaceae</taxon>
        <taxon>Periconia</taxon>
    </lineage>
</organism>
<dbReference type="EMBL" id="CAOQHR010000006">
    <property type="protein sequence ID" value="CAI6336207.1"/>
    <property type="molecule type" value="Genomic_DNA"/>
</dbReference>
<evidence type="ECO:0000313" key="1">
    <source>
        <dbReference type="EMBL" id="CAI6336207.1"/>
    </source>
</evidence>
<keyword evidence="2" id="KW-1185">Reference proteome</keyword>
<comment type="caution">
    <text evidence="1">The sequence shown here is derived from an EMBL/GenBank/DDBJ whole genome shotgun (WGS) entry which is preliminary data.</text>
</comment>
<evidence type="ECO:0000313" key="2">
    <source>
        <dbReference type="Proteomes" id="UP001152607"/>
    </source>
</evidence>
<accession>A0A9W4UJK9</accession>
<gene>
    <name evidence="1" type="ORF">PDIGIT_LOCUS9299</name>
</gene>
<proteinExistence type="predicted"/>
<name>A0A9W4UJK9_9PLEO</name>
<reference evidence="1" key="1">
    <citation type="submission" date="2023-01" db="EMBL/GenBank/DDBJ databases">
        <authorList>
            <person name="Van Ghelder C."/>
            <person name="Rancurel C."/>
        </authorList>
    </citation>
    <scope>NUCLEOTIDE SEQUENCE</scope>
    <source>
        <strain evidence="1">CNCM I-4278</strain>
    </source>
</reference>